<sequence length="160" mass="17770">MGNITKRGSRDLVADSAMLLEESLATALHSKLYEAIIKEDCHTIKTLLRNHPVNQPLTILASTTGYRLLSQVPPTLCHIKETRAGSGGTAFSCQHRRTSENTGLRRPSPRASIHTLPSLQLLALTTHGWTDGWRDGWMDEHILYGWKSNLPEYAHSGDAM</sequence>
<dbReference type="Proteomes" id="UP001623349">
    <property type="component" value="Unassembled WGS sequence"/>
</dbReference>
<gene>
    <name evidence="1" type="ORF">APTSU1_000567700</name>
</gene>
<evidence type="ECO:0000313" key="2">
    <source>
        <dbReference type="Proteomes" id="UP001623349"/>
    </source>
</evidence>
<comment type="caution">
    <text evidence="1">The sequence shown here is derived from an EMBL/GenBank/DDBJ whole genome shotgun (WGS) entry which is preliminary data.</text>
</comment>
<name>A0ABQ0ETS7_APOSI</name>
<proteinExistence type="predicted"/>
<protein>
    <submittedName>
        <fullName evidence="1">Ankyrin repeat domain-containing protein 61</fullName>
    </submittedName>
</protein>
<evidence type="ECO:0000313" key="1">
    <source>
        <dbReference type="EMBL" id="GAB1290447.1"/>
    </source>
</evidence>
<organism evidence="1 2">
    <name type="scientific">Apodemus speciosus</name>
    <name type="common">Large Japanese field mouse</name>
    <dbReference type="NCBI Taxonomy" id="105296"/>
    <lineage>
        <taxon>Eukaryota</taxon>
        <taxon>Metazoa</taxon>
        <taxon>Chordata</taxon>
        <taxon>Craniata</taxon>
        <taxon>Vertebrata</taxon>
        <taxon>Euteleostomi</taxon>
        <taxon>Mammalia</taxon>
        <taxon>Eutheria</taxon>
        <taxon>Euarchontoglires</taxon>
        <taxon>Glires</taxon>
        <taxon>Rodentia</taxon>
        <taxon>Myomorpha</taxon>
        <taxon>Muroidea</taxon>
        <taxon>Muridae</taxon>
        <taxon>Murinae</taxon>
        <taxon>Apodemus</taxon>
    </lineage>
</organism>
<dbReference type="EMBL" id="BAAFST010000005">
    <property type="protein sequence ID" value="GAB1290447.1"/>
    <property type="molecule type" value="Genomic_DNA"/>
</dbReference>
<reference evidence="1 2" key="1">
    <citation type="submission" date="2024-08" db="EMBL/GenBank/DDBJ databases">
        <title>The draft genome of Apodemus speciosus.</title>
        <authorList>
            <person name="Nabeshima K."/>
            <person name="Suzuki S."/>
            <person name="Onuma M."/>
        </authorList>
    </citation>
    <scope>NUCLEOTIDE SEQUENCE [LARGE SCALE GENOMIC DNA]</scope>
    <source>
        <strain evidence="1">IB14-021</strain>
    </source>
</reference>
<accession>A0ABQ0ETS7</accession>
<keyword evidence="2" id="KW-1185">Reference proteome</keyword>